<sequence length="125" mass="14405">MTDPTDNVDAIDYESQDLSALEEHRSTDLIWFGIRFRVSEPESYQEGRALFDPVKDVETWAHRTLSILVDEPSPLRPVLDHLTPWHAVLLAAECLTWLRADEYLDEIENLRELQSNDPTSLGSLR</sequence>
<reference evidence="1 2" key="1">
    <citation type="journal article" date="2019" name="Int. J. Syst. Evol. Microbiol.">
        <title>The Global Catalogue of Microorganisms (GCM) 10K type strain sequencing project: providing services to taxonomists for standard genome sequencing and annotation.</title>
        <authorList>
            <consortium name="The Broad Institute Genomics Platform"/>
            <consortium name="The Broad Institute Genome Sequencing Center for Infectious Disease"/>
            <person name="Wu L."/>
            <person name="Ma J."/>
        </authorList>
    </citation>
    <scope>NUCLEOTIDE SEQUENCE [LARGE SCALE GENOMIC DNA]</scope>
    <source>
        <strain evidence="1 2">CGMCC 1.12543</strain>
    </source>
</reference>
<dbReference type="EMBL" id="JBHSQH010000006">
    <property type="protein sequence ID" value="MFC5973800.1"/>
    <property type="molecule type" value="Genomic_DNA"/>
</dbReference>
<dbReference type="Proteomes" id="UP001596099">
    <property type="component" value="Unassembled WGS sequence"/>
</dbReference>
<evidence type="ECO:0000313" key="2">
    <source>
        <dbReference type="Proteomes" id="UP001596099"/>
    </source>
</evidence>
<keyword evidence="2" id="KW-1185">Reference proteome</keyword>
<proteinExistence type="predicted"/>
<evidence type="ECO:0000313" key="1">
    <source>
        <dbReference type="EMBL" id="MFC5973800.1"/>
    </source>
</evidence>
<organism evidence="1 2">
    <name type="scientific">Halomarina salina</name>
    <dbReference type="NCBI Taxonomy" id="1872699"/>
    <lineage>
        <taxon>Archaea</taxon>
        <taxon>Methanobacteriati</taxon>
        <taxon>Methanobacteriota</taxon>
        <taxon>Stenosarchaea group</taxon>
        <taxon>Halobacteria</taxon>
        <taxon>Halobacteriales</taxon>
        <taxon>Natronomonadaceae</taxon>
        <taxon>Halomarina</taxon>
    </lineage>
</organism>
<accession>A0ABD5RUI9</accession>
<dbReference type="RefSeq" id="WP_247421965.1">
    <property type="nucleotide sequence ID" value="NZ_JALLGW010000008.1"/>
</dbReference>
<name>A0ABD5RUI9_9EURY</name>
<gene>
    <name evidence="1" type="ORF">ACFPYI_20945</name>
</gene>
<comment type="caution">
    <text evidence="1">The sequence shown here is derived from an EMBL/GenBank/DDBJ whole genome shotgun (WGS) entry which is preliminary data.</text>
</comment>
<dbReference type="AlphaFoldDB" id="A0ABD5RUI9"/>
<protein>
    <submittedName>
        <fullName evidence="1">Uncharacterized protein</fullName>
    </submittedName>
</protein>